<dbReference type="AlphaFoldDB" id="A0A317E4W0"/>
<dbReference type="InterPro" id="IPR023846">
    <property type="entry name" value="CHP04042_MSMEG0570"/>
</dbReference>
<organism evidence="1 2">
    <name type="scientific">Zavarzinia compransoris</name>
    <dbReference type="NCBI Taxonomy" id="1264899"/>
    <lineage>
        <taxon>Bacteria</taxon>
        <taxon>Pseudomonadati</taxon>
        <taxon>Pseudomonadota</taxon>
        <taxon>Alphaproteobacteria</taxon>
        <taxon>Rhodospirillales</taxon>
        <taxon>Zavarziniaceae</taxon>
        <taxon>Zavarzinia</taxon>
    </lineage>
</organism>
<name>A0A317E4W0_9PROT</name>
<sequence length="95" mass="10090">MPEVIFTLRWPDGATEQCYSPSTAIAEHLSAGATYPLAEFLVRSRAGLGAASERVRARYGFPCSRAMGQLARIEQAASSFTALPDAAVTVVALKS</sequence>
<comment type="caution">
    <text evidence="1">The sequence shown here is derived from an EMBL/GenBank/DDBJ whole genome shotgun (WGS) entry which is preliminary data.</text>
</comment>
<dbReference type="EMBL" id="QGLF01000002">
    <property type="protein sequence ID" value="PWR22029.1"/>
    <property type="molecule type" value="Genomic_DNA"/>
</dbReference>
<dbReference type="NCBIfam" id="TIGR04042">
    <property type="entry name" value="MSMEG_0570_fam"/>
    <property type="match status" value="1"/>
</dbReference>
<reference evidence="2" key="1">
    <citation type="submission" date="2018-05" db="EMBL/GenBank/DDBJ databases">
        <title>Zavarzinia sp. HR-AS.</title>
        <authorList>
            <person name="Lee Y."/>
            <person name="Jeon C.O."/>
        </authorList>
    </citation>
    <scope>NUCLEOTIDE SEQUENCE [LARGE SCALE GENOMIC DNA]</scope>
    <source>
        <strain evidence="2">DSM 1231</strain>
    </source>
</reference>
<protein>
    <submittedName>
        <fullName evidence="1">MSMEG_0570 family nitrogen starvation response protein</fullName>
    </submittedName>
</protein>
<dbReference type="Proteomes" id="UP000246077">
    <property type="component" value="Unassembled WGS sequence"/>
</dbReference>
<gene>
    <name evidence="1" type="ORF">DKG75_08610</name>
</gene>
<dbReference type="RefSeq" id="WP_109920674.1">
    <property type="nucleotide sequence ID" value="NZ_QGLF01000002.1"/>
</dbReference>
<dbReference type="OrthoDB" id="195104at2"/>
<evidence type="ECO:0000313" key="2">
    <source>
        <dbReference type="Proteomes" id="UP000246077"/>
    </source>
</evidence>
<proteinExistence type="predicted"/>
<evidence type="ECO:0000313" key="1">
    <source>
        <dbReference type="EMBL" id="PWR22029.1"/>
    </source>
</evidence>
<keyword evidence="2" id="KW-1185">Reference proteome</keyword>
<accession>A0A317E4W0</accession>